<dbReference type="InterPro" id="IPR036412">
    <property type="entry name" value="HAD-like_sf"/>
</dbReference>
<feature type="region of interest" description="Disordered" evidence="1">
    <location>
        <begin position="1"/>
        <end position="44"/>
    </location>
</feature>
<dbReference type="PANTHER" id="PTHR43434">
    <property type="entry name" value="PHOSPHOGLYCOLATE PHOSPHATASE"/>
    <property type="match status" value="1"/>
</dbReference>
<dbReference type="Proteomes" id="UP001321475">
    <property type="component" value="Chromosome"/>
</dbReference>
<dbReference type="Gene3D" id="3.40.50.1000">
    <property type="entry name" value="HAD superfamily/HAD-like"/>
    <property type="match status" value="1"/>
</dbReference>
<sequence>MDGAERAATLGEVAGWHPGRMTRHADPRPDARPDSAPRWTPGRRPSLVLLDLDGTLTDSAPGITSSMAAAFAELGLPVPDAAGLRSMVGPPLAQGIQERGVPADRVDDVVAVYRRLFRAGGMLGGNSVFPGMESALTRLQDAGVRMAVATSKPQVLAREIASHFGLDRFMEGGTEGVFGADTDGGPRSSKAAVIAHALGSLDEVPPAEQVVMVGDREHDVHGAASHGLAAVAVAWGYAEPGEVEAAGALAVVRSPEELGTLLLGTSRPVG</sequence>
<proteinExistence type="predicted"/>
<dbReference type="EMBL" id="AP027729">
    <property type="protein sequence ID" value="BDZ41637.1"/>
    <property type="molecule type" value="Genomic_DNA"/>
</dbReference>
<accession>A0ABM8G0Z4</accession>
<evidence type="ECO:0000256" key="1">
    <source>
        <dbReference type="SAM" id="MobiDB-lite"/>
    </source>
</evidence>
<gene>
    <name evidence="2" type="ORF">GCM10025865_09360</name>
</gene>
<dbReference type="InterPro" id="IPR050155">
    <property type="entry name" value="HAD-like_hydrolase_sf"/>
</dbReference>
<keyword evidence="3" id="KW-1185">Reference proteome</keyword>
<dbReference type="Pfam" id="PF13419">
    <property type="entry name" value="HAD_2"/>
    <property type="match status" value="1"/>
</dbReference>
<dbReference type="SFLD" id="SFLDS00003">
    <property type="entry name" value="Haloacid_Dehalogenase"/>
    <property type="match status" value="1"/>
</dbReference>
<protein>
    <submittedName>
        <fullName evidence="2">5'-nucleotidase</fullName>
    </submittedName>
</protein>
<dbReference type="SFLD" id="SFLDG01129">
    <property type="entry name" value="C1.5:_HAD__Beta-PGM__Phosphata"/>
    <property type="match status" value="1"/>
</dbReference>
<dbReference type="InterPro" id="IPR023214">
    <property type="entry name" value="HAD_sf"/>
</dbReference>
<dbReference type="SUPFAM" id="SSF56784">
    <property type="entry name" value="HAD-like"/>
    <property type="match status" value="1"/>
</dbReference>
<dbReference type="Gene3D" id="1.10.150.240">
    <property type="entry name" value="Putative phosphatase, domain 2"/>
    <property type="match status" value="1"/>
</dbReference>
<evidence type="ECO:0000313" key="2">
    <source>
        <dbReference type="EMBL" id="BDZ41637.1"/>
    </source>
</evidence>
<dbReference type="InterPro" id="IPR023198">
    <property type="entry name" value="PGP-like_dom2"/>
</dbReference>
<organism evidence="2 3">
    <name type="scientific">Paraoerskovia sediminicola</name>
    <dbReference type="NCBI Taxonomy" id="1138587"/>
    <lineage>
        <taxon>Bacteria</taxon>
        <taxon>Bacillati</taxon>
        <taxon>Actinomycetota</taxon>
        <taxon>Actinomycetes</taxon>
        <taxon>Micrococcales</taxon>
        <taxon>Cellulomonadaceae</taxon>
        <taxon>Paraoerskovia</taxon>
    </lineage>
</organism>
<evidence type="ECO:0000313" key="3">
    <source>
        <dbReference type="Proteomes" id="UP001321475"/>
    </source>
</evidence>
<reference evidence="3" key="1">
    <citation type="journal article" date="2019" name="Int. J. Syst. Evol. Microbiol.">
        <title>The Global Catalogue of Microorganisms (GCM) 10K type strain sequencing project: providing services to taxonomists for standard genome sequencing and annotation.</title>
        <authorList>
            <consortium name="The Broad Institute Genomics Platform"/>
            <consortium name="The Broad Institute Genome Sequencing Center for Infectious Disease"/>
            <person name="Wu L."/>
            <person name="Ma J."/>
        </authorList>
    </citation>
    <scope>NUCLEOTIDE SEQUENCE [LARGE SCALE GENOMIC DNA]</scope>
    <source>
        <strain evidence="3">NBRC 108565</strain>
    </source>
</reference>
<dbReference type="PANTHER" id="PTHR43434:SF20">
    <property type="entry name" value="5'-NUCLEOTIDASE"/>
    <property type="match status" value="1"/>
</dbReference>
<dbReference type="InterPro" id="IPR041492">
    <property type="entry name" value="HAD_2"/>
</dbReference>
<feature type="compositionally biased region" description="Basic and acidic residues" evidence="1">
    <location>
        <begin position="23"/>
        <end position="35"/>
    </location>
</feature>
<name>A0ABM8G0Z4_9CELL</name>